<dbReference type="InterPro" id="IPR054630">
    <property type="entry name" value="BilQ"/>
</dbReference>
<dbReference type="GO" id="GO:0003700">
    <property type="term" value="F:DNA-binding transcription factor activity"/>
    <property type="evidence" value="ECO:0007669"/>
    <property type="project" value="InterPro"/>
</dbReference>
<evidence type="ECO:0000256" key="5">
    <source>
        <dbReference type="ARBA" id="ARBA00046337"/>
    </source>
</evidence>
<comment type="caution">
    <text evidence="9">The sequence shown here is derived from an EMBL/GenBank/DDBJ whole genome shotgun (WGS) entry which is preliminary data.</text>
</comment>
<evidence type="ECO:0000256" key="3">
    <source>
        <dbReference type="ARBA" id="ARBA00023125"/>
    </source>
</evidence>
<reference evidence="9 10" key="1">
    <citation type="submission" date="2015-11" db="EMBL/GenBank/DDBJ databases">
        <title>Butyribacter intestini gen. nov., sp. nov., a butyric acid-producing bacterium of the family Lachnospiraceae isolated from the human faeces.</title>
        <authorList>
            <person name="Zou Y."/>
            <person name="Xue W."/>
            <person name="Luo G."/>
            <person name="Lv M."/>
        </authorList>
    </citation>
    <scope>NUCLEOTIDE SEQUENCE [LARGE SCALE GENOMIC DNA]</scope>
    <source>
        <strain evidence="9 10">ACET-33324</strain>
    </source>
</reference>
<dbReference type="GO" id="GO:0003677">
    <property type="term" value="F:DNA binding"/>
    <property type="evidence" value="ECO:0007669"/>
    <property type="project" value="UniProtKB-KW"/>
</dbReference>
<evidence type="ECO:0000313" key="10">
    <source>
        <dbReference type="Proteomes" id="UP000054874"/>
    </source>
</evidence>
<comment type="subcellular location">
    <subcellularLocation>
        <location evidence="1">Cytoplasm</location>
    </subcellularLocation>
</comment>
<evidence type="ECO:0000259" key="8">
    <source>
        <dbReference type="PROSITE" id="PS50995"/>
    </source>
</evidence>
<dbReference type="Pfam" id="PF22381">
    <property type="entry name" value="Staph_reg_Sar_Rot"/>
    <property type="match status" value="1"/>
</dbReference>
<evidence type="ECO:0000256" key="7">
    <source>
        <dbReference type="ARBA" id="ARBA00047207"/>
    </source>
</evidence>
<dbReference type="SUPFAM" id="SSF46785">
    <property type="entry name" value="Winged helix' DNA-binding domain"/>
    <property type="match status" value="1"/>
</dbReference>
<dbReference type="InterPro" id="IPR036390">
    <property type="entry name" value="WH_DNA-bd_sf"/>
</dbReference>
<evidence type="ECO:0000256" key="2">
    <source>
        <dbReference type="ARBA" id="ARBA00023015"/>
    </source>
</evidence>
<gene>
    <name evidence="9" type="ORF">ASU35_17295</name>
</gene>
<dbReference type="RefSeq" id="WP_058351573.1">
    <property type="nucleotide sequence ID" value="NZ_CABMMD010000033.1"/>
</dbReference>
<comment type="similarity">
    <text evidence="5">Belongs to the SarZ family.</text>
</comment>
<dbReference type="EMBL" id="LNAM01000033">
    <property type="protein sequence ID" value="KSV60223.1"/>
    <property type="molecule type" value="Genomic_DNA"/>
</dbReference>
<evidence type="ECO:0000256" key="1">
    <source>
        <dbReference type="ARBA" id="ARBA00004496"/>
    </source>
</evidence>
<keyword evidence="10" id="KW-1185">Reference proteome</keyword>
<keyword evidence="4" id="KW-0804">Transcription</keyword>
<keyword evidence="3" id="KW-0238">DNA-binding</keyword>
<organism evidence="9 10">
    <name type="scientific">Acetivibrio ethanolgignens</name>
    <dbReference type="NCBI Taxonomy" id="290052"/>
    <lineage>
        <taxon>Bacteria</taxon>
        <taxon>Bacillati</taxon>
        <taxon>Bacillota</taxon>
        <taxon>Clostridia</taxon>
        <taxon>Eubacteriales</taxon>
        <taxon>Oscillospiraceae</taxon>
        <taxon>Acetivibrio</taxon>
    </lineage>
</organism>
<dbReference type="NCBIfam" id="NF045593">
    <property type="entry name" value="bilirub_TF_BilQ"/>
    <property type="match status" value="1"/>
</dbReference>
<dbReference type="PRINTS" id="PR00598">
    <property type="entry name" value="HTHMARR"/>
</dbReference>
<dbReference type="PROSITE" id="PS50995">
    <property type="entry name" value="HTH_MARR_2"/>
    <property type="match status" value="1"/>
</dbReference>
<dbReference type="InterPro" id="IPR000835">
    <property type="entry name" value="HTH_MarR-typ"/>
</dbReference>
<dbReference type="AlphaFoldDB" id="A0A0V8QI30"/>
<evidence type="ECO:0000256" key="6">
    <source>
        <dbReference type="ARBA" id="ARBA00047188"/>
    </source>
</evidence>
<feature type="domain" description="HTH marR-type" evidence="8">
    <location>
        <begin position="1"/>
        <end position="134"/>
    </location>
</feature>
<dbReference type="Proteomes" id="UP000054874">
    <property type="component" value="Unassembled WGS sequence"/>
</dbReference>
<keyword evidence="2" id="KW-0805">Transcription regulation</keyword>
<evidence type="ECO:0000256" key="4">
    <source>
        <dbReference type="ARBA" id="ARBA00023163"/>
    </source>
</evidence>
<dbReference type="PANTHER" id="PTHR42756">
    <property type="entry name" value="TRANSCRIPTIONAL REGULATOR, MARR"/>
    <property type="match status" value="1"/>
</dbReference>
<sequence length="161" mass="18517">MEGSLAIYIAELRKQFIKYGAVLLDQYGLTDGTYQYLIYVCKKPGTTPGEMSEWFHMDHGHITRCILRLEKLGYVDRKKSETDRRQVLLYSTKKGLEIFNEIYTLIEDWDKLAMKGLTKEEMKLLLDLLGKVDKTLQEEAFKPAKGCKAVSDAMPLQIVNS</sequence>
<evidence type="ECO:0000313" key="9">
    <source>
        <dbReference type="EMBL" id="KSV60223.1"/>
    </source>
</evidence>
<dbReference type="InterPro" id="IPR055166">
    <property type="entry name" value="Transc_reg_Sar_Rot_HTH"/>
</dbReference>
<dbReference type="SMART" id="SM00347">
    <property type="entry name" value="HTH_MARR"/>
    <property type="match status" value="1"/>
</dbReference>
<proteinExistence type="inferred from homology"/>
<accession>A0A0V8QI30</accession>
<dbReference type="Gene3D" id="1.10.10.10">
    <property type="entry name" value="Winged helix-like DNA-binding domain superfamily/Winged helix DNA-binding domain"/>
    <property type="match status" value="1"/>
</dbReference>
<protein>
    <recommendedName>
        <fullName evidence="6">HTH-type transcriptional regulator SarZ</fullName>
    </recommendedName>
    <alternativeName>
        <fullName evidence="7">Staphylococcal accessory regulator Z</fullName>
    </alternativeName>
</protein>
<dbReference type="InterPro" id="IPR036388">
    <property type="entry name" value="WH-like_DNA-bd_sf"/>
</dbReference>
<dbReference type="PANTHER" id="PTHR42756:SF1">
    <property type="entry name" value="TRANSCRIPTIONAL REPRESSOR OF EMRAB OPERON"/>
    <property type="match status" value="1"/>
</dbReference>
<name>A0A0V8QI30_9FIRM</name>
<dbReference type="STRING" id="290052.ASU35_17295"/>